<dbReference type="InterPro" id="IPR050469">
    <property type="entry name" value="Diguanylate_Cyclase"/>
</dbReference>
<dbReference type="Proteomes" id="UP000613743">
    <property type="component" value="Unassembled WGS sequence"/>
</dbReference>
<comment type="cofactor">
    <cofactor evidence="1">
        <name>Mg(2+)</name>
        <dbReference type="ChEBI" id="CHEBI:18420"/>
    </cofactor>
</comment>
<dbReference type="PANTHER" id="PTHR45138:SF9">
    <property type="entry name" value="DIGUANYLATE CYCLASE DGCM-RELATED"/>
    <property type="match status" value="1"/>
</dbReference>
<feature type="transmembrane region" description="Helical" evidence="4">
    <location>
        <begin position="17"/>
        <end position="37"/>
    </location>
</feature>
<evidence type="ECO:0000313" key="6">
    <source>
        <dbReference type="EMBL" id="GGI69571.1"/>
    </source>
</evidence>
<protein>
    <recommendedName>
        <fullName evidence="2">diguanylate cyclase</fullName>
        <ecNumber evidence="2">2.7.7.65</ecNumber>
    </recommendedName>
</protein>
<dbReference type="GO" id="GO:0052621">
    <property type="term" value="F:diguanylate cyclase activity"/>
    <property type="evidence" value="ECO:0007669"/>
    <property type="project" value="UniProtKB-EC"/>
</dbReference>
<dbReference type="InterPro" id="IPR000160">
    <property type="entry name" value="GGDEF_dom"/>
</dbReference>
<comment type="caution">
    <text evidence="6">The sequence shown here is derived from an EMBL/GenBank/DDBJ whole genome shotgun (WGS) entry which is preliminary data.</text>
</comment>
<feature type="transmembrane region" description="Helical" evidence="4">
    <location>
        <begin position="72"/>
        <end position="93"/>
    </location>
</feature>
<evidence type="ECO:0000256" key="2">
    <source>
        <dbReference type="ARBA" id="ARBA00012528"/>
    </source>
</evidence>
<reference evidence="6" key="1">
    <citation type="journal article" date="2014" name="Int. J. Syst. Evol. Microbiol.">
        <title>Complete genome sequence of Corynebacterium casei LMG S-19264T (=DSM 44701T), isolated from a smear-ripened cheese.</title>
        <authorList>
            <consortium name="US DOE Joint Genome Institute (JGI-PGF)"/>
            <person name="Walter F."/>
            <person name="Albersmeier A."/>
            <person name="Kalinowski J."/>
            <person name="Ruckert C."/>
        </authorList>
    </citation>
    <scope>NUCLEOTIDE SEQUENCE</scope>
    <source>
        <strain evidence="6">JCM 30804</strain>
    </source>
</reference>
<evidence type="ECO:0000256" key="3">
    <source>
        <dbReference type="ARBA" id="ARBA00034247"/>
    </source>
</evidence>
<dbReference type="EMBL" id="BMPZ01000001">
    <property type="protein sequence ID" value="GGI69571.1"/>
    <property type="molecule type" value="Genomic_DNA"/>
</dbReference>
<evidence type="ECO:0000313" key="7">
    <source>
        <dbReference type="Proteomes" id="UP000613743"/>
    </source>
</evidence>
<dbReference type="CDD" id="cd01949">
    <property type="entry name" value="GGDEF"/>
    <property type="match status" value="1"/>
</dbReference>
<dbReference type="PROSITE" id="PS50887">
    <property type="entry name" value="GGDEF"/>
    <property type="match status" value="1"/>
</dbReference>
<evidence type="ECO:0000256" key="4">
    <source>
        <dbReference type="SAM" id="Phobius"/>
    </source>
</evidence>
<dbReference type="RefSeq" id="WP_188917204.1">
    <property type="nucleotide sequence ID" value="NZ_BMPZ01000001.1"/>
</dbReference>
<feature type="domain" description="GGDEF" evidence="5">
    <location>
        <begin position="211"/>
        <end position="342"/>
    </location>
</feature>
<dbReference type="NCBIfam" id="TIGR00254">
    <property type="entry name" value="GGDEF"/>
    <property type="match status" value="1"/>
</dbReference>
<gene>
    <name evidence="6" type="ORF">GCM10009332_03330</name>
</gene>
<keyword evidence="4" id="KW-0472">Membrane</keyword>
<keyword evidence="7" id="KW-1185">Reference proteome</keyword>
<feature type="transmembrane region" description="Helical" evidence="4">
    <location>
        <begin position="43"/>
        <end position="60"/>
    </location>
</feature>
<dbReference type="AlphaFoldDB" id="A0A917JHS5"/>
<accession>A0A917JHS5</accession>
<reference evidence="6" key="2">
    <citation type="submission" date="2020-09" db="EMBL/GenBank/DDBJ databases">
        <authorList>
            <person name="Sun Q."/>
            <person name="Ohkuma M."/>
        </authorList>
    </citation>
    <scope>NUCLEOTIDE SEQUENCE</scope>
    <source>
        <strain evidence="6">JCM 30804</strain>
    </source>
</reference>
<organism evidence="6 7">
    <name type="scientific">Shewanella gelidii</name>
    <dbReference type="NCBI Taxonomy" id="1642821"/>
    <lineage>
        <taxon>Bacteria</taxon>
        <taxon>Pseudomonadati</taxon>
        <taxon>Pseudomonadota</taxon>
        <taxon>Gammaproteobacteria</taxon>
        <taxon>Alteromonadales</taxon>
        <taxon>Shewanellaceae</taxon>
        <taxon>Shewanella</taxon>
    </lineage>
</organism>
<evidence type="ECO:0000256" key="1">
    <source>
        <dbReference type="ARBA" id="ARBA00001946"/>
    </source>
</evidence>
<dbReference type="EC" id="2.7.7.65" evidence="2"/>
<evidence type="ECO:0000259" key="5">
    <source>
        <dbReference type="PROSITE" id="PS50887"/>
    </source>
</evidence>
<dbReference type="FunFam" id="3.30.70.270:FF:000001">
    <property type="entry name" value="Diguanylate cyclase domain protein"/>
    <property type="match status" value="1"/>
</dbReference>
<dbReference type="Gene3D" id="3.30.70.270">
    <property type="match status" value="1"/>
</dbReference>
<dbReference type="SUPFAM" id="SSF55073">
    <property type="entry name" value="Nucleotide cyclase"/>
    <property type="match status" value="1"/>
</dbReference>
<comment type="catalytic activity">
    <reaction evidence="3">
        <text>2 GTP = 3',3'-c-di-GMP + 2 diphosphate</text>
        <dbReference type="Rhea" id="RHEA:24898"/>
        <dbReference type="ChEBI" id="CHEBI:33019"/>
        <dbReference type="ChEBI" id="CHEBI:37565"/>
        <dbReference type="ChEBI" id="CHEBI:58805"/>
        <dbReference type="EC" id="2.7.7.65"/>
    </reaction>
</comment>
<dbReference type="InterPro" id="IPR043128">
    <property type="entry name" value="Rev_trsase/Diguanyl_cyclase"/>
</dbReference>
<proteinExistence type="predicted"/>
<keyword evidence="4" id="KW-0812">Transmembrane</keyword>
<sequence>MNFGNTPRQIENERKRILIYTFVIFGSTFLSTFAVTSFLAERYQLGFILSFFFVIALIAAKATKKARHVQPIAISLSSLLLLLSIYLLLGGGAEGTGAYWTYSVSIFMVLMVGPHIGSIFMALYMVANFMLLFGNFEFIYPYTDVESKRIVISSFSLGGLILMSEWVRVHSYGAISKASEDHRQLANTDPLTGLQNRLGTKSLIEAKETCNAAIVALLDIDHFKTVNDAHGHDAGDIVLKKLANLLKKHTKGGDITARWGGEEFLLVLYDTNLCSAERLVQKINHEFAQYRFTFNHQEQTASFSAGLATMEDSKQFESAVSIADKCLYKAKNNGRNKVVSTL</sequence>
<dbReference type="InterPro" id="IPR029787">
    <property type="entry name" value="Nucleotide_cyclase"/>
</dbReference>
<feature type="transmembrane region" description="Helical" evidence="4">
    <location>
        <begin position="99"/>
        <end position="116"/>
    </location>
</feature>
<dbReference type="PANTHER" id="PTHR45138">
    <property type="entry name" value="REGULATORY COMPONENTS OF SENSORY TRANSDUCTION SYSTEM"/>
    <property type="match status" value="1"/>
</dbReference>
<keyword evidence="4" id="KW-1133">Transmembrane helix</keyword>
<dbReference type="Pfam" id="PF00990">
    <property type="entry name" value="GGDEF"/>
    <property type="match status" value="1"/>
</dbReference>
<name>A0A917JHS5_9GAMM</name>
<dbReference type="SMART" id="SM00267">
    <property type="entry name" value="GGDEF"/>
    <property type="match status" value="1"/>
</dbReference>